<name>U1SFM5_9BIFI</name>
<proteinExistence type="predicted"/>
<keyword evidence="2" id="KW-1185">Reference proteome</keyword>
<dbReference type="HOGENOM" id="CLU_3148711_0_0_11"/>
<evidence type="ECO:0000313" key="1">
    <source>
        <dbReference type="EMBL" id="ERH30743.1"/>
    </source>
</evidence>
<evidence type="ECO:0000313" key="2">
    <source>
        <dbReference type="Proteomes" id="UP000016519"/>
    </source>
</evidence>
<dbReference type="AlphaFoldDB" id="U1SFM5"/>
<reference evidence="1 2" key="1">
    <citation type="submission" date="2013-08" db="EMBL/GenBank/DDBJ databases">
        <authorList>
            <person name="Weinstock G."/>
            <person name="Sodergren E."/>
            <person name="Wylie T."/>
            <person name="Fulton L."/>
            <person name="Fulton R."/>
            <person name="Fronick C."/>
            <person name="O'Laughlin M."/>
            <person name="Godfrey J."/>
            <person name="Miner T."/>
            <person name="Herter B."/>
            <person name="Appelbaum E."/>
            <person name="Cordes M."/>
            <person name="Lek S."/>
            <person name="Wollam A."/>
            <person name="Pepin K.H."/>
            <person name="Palsikar V.B."/>
            <person name="Mitreva M."/>
            <person name="Wilson R.K."/>
        </authorList>
    </citation>
    <scope>NUCLEOTIDE SEQUENCE [LARGE SCALE GENOMIC DNA]</scope>
    <source>
        <strain evidence="1 2">F0580</strain>
    </source>
</reference>
<gene>
    <name evidence="1" type="ORF">HMPREF9244_00941</name>
</gene>
<protein>
    <submittedName>
        <fullName evidence="1">Uncharacterized protein</fullName>
    </submittedName>
</protein>
<accession>U1SFM5</accession>
<organism evidence="1 2">
    <name type="scientific">Alloscardovia omnicolens F0580</name>
    <dbReference type="NCBI Taxonomy" id="1321816"/>
    <lineage>
        <taxon>Bacteria</taxon>
        <taxon>Bacillati</taxon>
        <taxon>Actinomycetota</taxon>
        <taxon>Actinomycetes</taxon>
        <taxon>Bifidobacteriales</taxon>
        <taxon>Bifidobacteriaceae</taxon>
        <taxon>Alloscardovia</taxon>
    </lineage>
</organism>
<comment type="caution">
    <text evidence="1">The sequence shown here is derived from an EMBL/GenBank/DDBJ whole genome shotgun (WGS) entry which is preliminary data.</text>
</comment>
<sequence>MSEVLLWGMRIRMLPNMTCSTQPDWEQCVARERRKVMVCTVYRLTFFG</sequence>
<dbReference type="Proteomes" id="UP000016519">
    <property type="component" value="Unassembled WGS sequence"/>
</dbReference>
<dbReference type="EMBL" id="AWSI01000024">
    <property type="protein sequence ID" value="ERH30743.1"/>
    <property type="molecule type" value="Genomic_DNA"/>
</dbReference>